<evidence type="ECO:0000313" key="5">
    <source>
        <dbReference type="Proteomes" id="UP000518752"/>
    </source>
</evidence>
<reference evidence="4 5" key="1">
    <citation type="journal article" date="2020" name="ISME J.">
        <title>Uncovering the hidden diversity of litter-decomposition mechanisms in mushroom-forming fungi.</title>
        <authorList>
            <person name="Floudas D."/>
            <person name="Bentzer J."/>
            <person name="Ahren D."/>
            <person name="Johansson T."/>
            <person name="Persson P."/>
            <person name="Tunlid A."/>
        </authorList>
    </citation>
    <scope>NUCLEOTIDE SEQUENCE [LARGE SCALE GENOMIC DNA]</scope>
    <source>
        <strain evidence="4 5">CBS 406.79</strain>
    </source>
</reference>
<feature type="region of interest" description="Disordered" evidence="2">
    <location>
        <begin position="470"/>
        <end position="494"/>
    </location>
</feature>
<evidence type="ECO:0000313" key="4">
    <source>
        <dbReference type="EMBL" id="KAF5367902.1"/>
    </source>
</evidence>
<dbReference type="InterPro" id="IPR000571">
    <property type="entry name" value="Znf_CCCH"/>
</dbReference>
<feature type="zinc finger region" description="C3H1-type" evidence="1">
    <location>
        <begin position="437"/>
        <end position="463"/>
    </location>
</feature>
<keyword evidence="1" id="KW-0862">Zinc</keyword>
<feature type="compositionally biased region" description="Polar residues" evidence="2">
    <location>
        <begin position="481"/>
        <end position="494"/>
    </location>
</feature>
<keyword evidence="5" id="KW-1185">Reference proteome</keyword>
<name>A0A8H5GMU5_9AGAR</name>
<keyword evidence="1" id="KW-0863">Zinc-finger</keyword>
<dbReference type="Proteomes" id="UP000518752">
    <property type="component" value="Unassembled WGS sequence"/>
</dbReference>
<evidence type="ECO:0000256" key="2">
    <source>
        <dbReference type="SAM" id="MobiDB-lite"/>
    </source>
</evidence>
<comment type="caution">
    <text evidence="4">The sequence shown here is derived from an EMBL/GenBank/DDBJ whole genome shotgun (WGS) entry which is preliminary data.</text>
</comment>
<organism evidence="4 5">
    <name type="scientific">Collybiopsis confluens</name>
    <dbReference type="NCBI Taxonomy" id="2823264"/>
    <lineage>
        <taxon>Eukaryota</taxon>
        <taxon>Fungi</taxon>
        <taxon>Dikarya</taxon>
        <taxon>Basidiomycota</taxon>
        <taxon>Agaricomycotina</taxon>
        <taxon>Agaricomycetes</taxon>
        <taxon>Agaricomycetidae</taxon>
        <taxon>Agaricales</taxon>
        <taxon>Marasmiineae</taxon>
        <taxon>Omphalotaceae</taxon>
        <taxon>Collybiopsis</taxon>
    </lineage>
</organism>
<dbReference type="PROSITE" id="PS50103">
    <property type="entry name" value="ZF_C3H1"/>
    <property type="match status" value="1"/>
</dbReference>
<evidence type="ECO:0000256" key="1">
    <source>
        <dbReference type="PROSITE-ProRule" id="PRU00723"/>
    </source>
</evidence>
<feature type="region of interest" description="Disordered" evidence="2">
    <location>
        <begin position="139"/>
        <end position="222"/>
    </location>
</feature>
<sequence>MFNAHQFNHAPPGPAVVVPALPRVGTDSFAAMREGQQTLQGVLDDFKNGRHNADVAREVIRQYTRALFNNFQTGQSWQDAITPWIDAVDDHARRINNAGREGAARAGGANNPANGGPPPVPNQSRPIIQPQQFQQNAPQTFATGANGPGGAAQVTPRPWRDVVGLSDGNPRTLAAPLQAQVKVAGPGQRRSRAGSPADENEDSDDDDLTLKRPQKRQKQDESTFGWAADAFIQQSLLSTKHLSVRSQVENYEIDIDAAVNNLLRSGCNPIFPRKQWKAVLQDQYINLSEVFAHISALHKSDTTPTSSSKIAEALELTTLVKKAPSKDVTDQNSWRQAWRPTIDAVIFAFPERYKEVVKYEQHILQLFDDHIPEIHPNILHYDVAVRQLMGTRSDLLYEDFEHATCRRLKSLYLDTTGVLFAAGKKGGGSNQSVRSKAKASQVCRNFNRGECHFDRCERRHVCLECEKPGHTSSECARKKNTTSGSTSKRNGNRD</sequence>
<feature type="compositionally biased region" description="Acidic residues" evidence="2">
    <location>
        <begin position="198"/>
        <end position="207"/>
    </location>
</feature>
<gene>
    <name evidence="4" type="ORF">D9757_011238</name>
</gene>
<dbReference type="OrthoDB" id="2355984at2759"/>
<keyword evidence="1" id="KW-0479">Metal-binding</keyword>
<accession>A0A8H5GMU5</accession>
<feature type="compositionally biased region" description="Low complexity" evidence="2">
    <location>
        <begin position="100"/>
        <end position="114"/>
    </location>
</feature>
<dbReference type="GO" id="GO:0008270">
    <property type="term" value="F:zinc ion binding"/>
    <property type="evidence" value="ECO:0007669"/>
    <property type="project" value="UniProtKB-KW"/>
</dbReference>
<dbReference type="AlphaFoldDB" id="A0A8H5GMU5"/>
<evidence type="ECO:0000259" key="3">
    <source>
        <dbReference type="PROSITE" id="PS50103"/>
    </source>
</evidence>
<feature type="domain" description="C3H1-type" evidence="3">
    <location>
        <begin position="437"/>
        <end position="463"/>
    </location>
</feature>
<proteinExistence type="predicted"/>
<dbReference type="EMBL" id="JAACJN010000138">
    <property type="protein sequence ID" value="KAF5367902.1"/>
    <property type="molecule type" value="Genomic_DNA"/>
</dbReference>
<protein>
    <recommendedName>
        <fullName evidence="3">C3H1-type domain-containing protein</fullName>
    </recommendedName>
</protein>
<feature type="region of interest" description="Disordered" evidence="2">
    <location>
        <begin position="100"/>
        <end position="126"/>
    </location>
</feature>